<evidence type="ECO:0000313" key="2">
    <source>
        <dbReference type="Proteomes" id="UP001152467"/>
    </source>
</evidence>
<accession>A0A9W4W7Z9</accession>
<organism evidence="1 2">
    <name type="scientific">Pseudoalteromonas holothuriae</name>
    <dbReference type="NCBI Taxonomy" id="2963714"/>
    <lineage>
        <taxon>Bacteria</taxon>
        <taxon>Pseudomonadati</taxon>
        <taxon>Pseudomonadota</taxon>
        <taxon>Gammaproteobacteria</taxon>
        <taxon>Alteromonadales</taxon>
        <taxon>Pseudoalteromonadaceae</taxon>
        <taxon>Pseudoalteromonas</taxon>
    </lineage>
</organism>
<proteinExistence type="predicted"/>
<comment type="caution">
    <text evidence="1">The sequence shown here is derived from an EMBL/GenBank/DDBJ whole genome shotgun (WGS) entry which is preliminary data.</text>
</comment>
<sequence length="66" mass="7661">MPLDDQSWGEYADPEDIKLLGIYSDKLNYKIFPNYKESKLIRTDYQLRNCKGGGCSAPSTFLWDNH</sequence>
<dbReference type="Proteomes" id="UP001152467">
    <property type="component" value="Unassembled WGS sequence"/>
</dbReference>
<protein>
    <submittedName>
        <fullName evidence="1">Uncharacterized protein</fullName>
    </submittedName>
</protein>
<evidence type="ECO:0000313" key="1">
    <source>
        <dbReference type="EMBL" id="CAH9067652.1"/>
    </source>
</evidence>
<dbReference type="EMBL" id="CAMAPC010000063">
    <property type="protein sequence ID" value="CAH9067652.1"/>
    <property type="molecule type" value="Genomic_DNA"/>
</dbReference>
<gene>
    <name evidence="1" type="ORF">PSECIP111854_04164</name>
</gene>
<dbReference type="AlphaFoldDB" id="A0A9W4W7Z9"/>
<name>A0A9W4W7Z9_9GAMM</name>
<keyword evidence="2" id="KW-1185">Reference proteome</keyword>
<reference evidence="1" key="1">
    <citation type="submission" date="2022-07" db="EMBL/GenBank/DDBJ databases">
        <authorList>
            <person name="Criscuolo A."/>
        </authorList>
    </citation>
    <scope>NUCLEOTIDE SEQUENCE</scope>
    <source>
        <strain evidence="1">CIP111854</strain>
    </source>
</reference>